<keyword evidence="3" id="KW-1185">Reference proteome</keyword>
<dbReference type="EMBL" id="ML121570">
    <property type="protein sequence ID" value="RPB20549.1"/>
    <property type="molecule type" value="Genomic_DNA"/>
</dbReference>
<reference evidence="2 3" key="1">
    <citation type="journal article" date="2018" name="Nat. Ecol. Evol.">
        <title>Pezizomycetes genomes reveal the molecular basis of ectomycorrhizal truffle lifestyle.</title>
        <authorList>
            <person name="Murat C."/>
            <person name="Payen T."/>
            <person name="Noel B."/>
            <person name="Kuo A."/>
            <person name="Morin E."/>
            <person name="Chen J."/>
            <person name="Kohler A."/>
            <person name="Krizsan K."/>
            <person name="Balestrini R."/>
            <person name="Da Silva C."/>
            <person name="Montanini B."/>
            <person name="Hainaut M."/>
            <person name="Levati E."/>
            <person name="Barry K.W."/>
            <person name="Belfiori B."/>
            <person name="Cichocki N."/>
            <person name="Clum A."/>
            <person name="Dockter R.B."/>
            <person name="Fauchery L."/>
            <person name="Guy J."/>
            <person name="Iotti M."/>
            <person name="Le Tacon F."/>
            <person name="Lindquist E.A."/>
            <person name="Lipzen A."/>
            <person name="Malagnac F."/>
            <person name="Mello A."/>
            <person name="Molinier V."/>
            <person name="Miyauchi S."/>
            <person name="Poulain J."/>
            <person name="Riccioni C."/>
            <person name="Rubini A."/>
            <person name="Sitrit Y."/>
            <person name="Splivallo R."/>
            <person name="Traeger S."/>
            <person name="Wang M."/>
            <person name="Zifcakova L."/>
            <person name="Wipf D."/>
            <person name="Zambonelli A."/>
            <person name="Paolocci F."/>
            <person name="Nowrousian M."/>
            <person name="Ottonello S."/>
            <person name="Baldrian P."/>
            <person name="Spatafora J.W."/>
            <person name="Henrissat B."/>
            <person name="Nagy L.G."/>
            <person name="Aury J.M."/>
            <person name="Wincker P."/>
            <person name="Grigoriev I.V."/>
            <person name="Bonfante P."/>
            <person name="Martin F.M."/>
        </authorList>
    </citation>
    <scope>NUCLEOTIDE SEQUENCE [LARGE SCALE GENOMIC DNA]</scope>
    <source>
        <strain evidence="2 3">ATCC MYA-4762</strain>
    </source>
</reference>
<proteinExistence type="predicted"/>
<dbReference type="EMBL" id="ML121662">
    <property type="protein sequence ID" value="RPB18215.1"/>
    <property type="molecule type" value="Genomic_DNA"/>
</dbReference>
<gene>
    <name evidence="2" type="ORF">L211DRAFT_841639</name>
    <name evidence="1" type="ORF">L211DRAFT_843917</name>
</gene>
<evidence type="ECO:0000313" key="1">
    <source>
        <dbReference type="EMBL" id="RPB18215.1"/>
    </source>
</evidence>
<name>A0A3N4LGE5_9PEZI</name>
<protein>
    <submittedName>
        <fullName evidence="2">Uncharacterized protein</fullName>
    </submittedName>
</protein>
<dbReference type="Proteomes" id="UP000267821">
    <property type="component" value="Unassembled WGS sequence"/>
</dbReference>
<sequence length="64" mass="7309">MKRAFSLREKYEICLERRTQLEAGKKLKLEEFGLLFPGRDGKGISTSTLSDILSNSKEILMHPP</sequence>
<organism evidence="2 3">
    <name type="scientific">Terfezia boudieri ATCC MYA-4762</name>
    <dbReference type="NCBI Taxonomy" id="1051890"/>
    <lineage>
        <taxon>Eukaryota</taxon>
        <taxon>Fungi</taxon>
        <taxon>Dikarya</taxon>
        <taxon>Ascomycota</taxon>
        <taxon>Pezizomycotina</taxon>
        <taxon>Pezizomycetes</taxon>
        <taxon>Pezizales</taxon>
        <taxon>Pezizaceae</taxon>
        <taxon>Terfezia</taxon>
    </lineage>
</organism>
<evidence type="ECO:0000313" key="2">
    <source>
        <dbReference type="EMBL" id="RPB20549.1"/>
    </source>
</evidence>
<dbReference type="AlphaFoldDB" id="A0A3N4LGE5"/>
<accession>A0A3N4LGE5</accession>
<evidence type="ECO:0000313" key="3">
    <source>
        <dbReference type="Proteomes" id="UP000267821"/>
    </source>
</evidence>
<dbReference type="Gene3D" id="1.10.10.60">
    <property type="entry name" value="Homeodomain-like"/>
    <property type="match status" value="1"/>
</dbReference>